<dbReference type="STRING" id="1391653.AKJ08_2507"/>
<keyword evidence="2" id="KW-1185">Reference proteome</keyword>
<dbReference type="KEGG" id="vin:AKJ08_2507"/>
<dbReference type="EMBL" id="CP012332">
    <property type="protein sequence ID" value="AKU92120.1"/>
    <property type="molecule type" value="Genomic_DNA"/>
</dbReference>
<gene>
    <name evidence="1" type="ORF">AKJ08_2507</name>
</gene>
<protein>
    <submittedName>
        <fullName evidence="1">Uncharacterized protein</fullName>
    </submittedName>
</protein>
<reference evidence="1 2" key="1">
    <citation type="submission" date="2015-08" db="EMBL/GenBank/DDBJ databases">
        <authorList>
            <person name="Babu N.S."/>
            <person name="Beckwith C.J."/>
            <person name="Beseler K.G."/>
            <person name="Brison A."/>
            <person name="Carone J.V."/>
            <person name="Caskin T.P."/>
            <person name="Diamond M."/>
            <person name="Durham M.E."/>
            <person name="Foxe J.M."/>
            <person name="Go M."/>
            <person name="Henderson B.A."/>
            <person name="Jones I.B."/>
            <person name="McGettigan J.A."/>
            <person name="Micheletti S.J."/>
            <person name="Nasrallah M.E."/>
            <person name="Ortiz D."/>
            <person name="Piller C.R."/>
            <person name="Privatt S.R."/>
            <person name="Schneider S.L."/>
            <person name="Sharp S."/>
            <person name="Smith T.C."/>
            <person name="Stanton J.D."/>
            <person name="Ullery H.E."/>
            <person name="Wilson R.J."/>
            <person name="Serrano M.G."/>
            <person name="Buck G."/>
            <person name="Lee V."/>
            <person name="Wang Y."/>
            <person name="Carvalho R."/>
            <person name="Voegtly L."/>
            <person name="Shi R."/>
            <person name="Duckworth R."/>
            <person name="Johnson A."/>
            <person name="Loviza R."/>
            <person name="Walstead R."/>
            <person name="Shah Z."/>
            <person name="Kiflezghi M."/>
            <person name="Wade K."/>
            <person name="Ball S.L."/>
            <person name="Bradley K.W."/>
            <person name="Asai D.J."/>
            <person name="Bowman C.A."/>
            <person name="Russell D.A."/>
            <person name="Pope W.H."/>
            <person name="Jacobs-Sera D."/>
            <person name="Hendrix R.W."/>
            <person name="Hatfull G.F."/>
        </authorList>
    </citation>
    <scope>NUCLEOTIDE SEQUENCE [LARGE SCALE GENOMIC DNA]</scope>
    <source>
        <strain evidence="1 2">DSM 27710</strain>
    </source>
</reference>
<organism evidence="1 2">
    <name type="scientific">Vulgatibacter incomptus</name>
    <dbReference type="NCBI Taxonomy" id="1391653"/>
    <lineage>
        <taxon>Bacteria</taxon>
        <taxon>Pseudomonadati</taxon>
        <taxon>Myxococcota</taxon>
        <taxon>Myxococcia</taxon>
        <taxon>Myxococcales</taxon>
        <taxon>Cystobacterineae</taxon>
        <taxon>Vulgatibacteraceae</taxon>
        <taxon>Vulgatibacter</taxon>
    </lineage>
</organism>
<dbReference type="AlphaFoldDB" id="A0A0K1PF23"/>
<name>A0A0K1PF23_9BACT</name>
<accession>A0A0K1PF23</accession>
<dbReference type="Proteomes" id="UP000055590">
    <property type="component" value="Chromosome"/>
</dbReference>
<sequence>MERNSDDRGTRRAAGGRTAVRPLRVGGLYGLGADAHLEQSPSALGVVKLEHCGDRSLEPIRGAVEGESGDEVFIVGVTLDTP</sequence>
<evidence type="ECO:0000313" key="2">
    <source>
        <dbReference type="Proteomes" id="UP000055590"/>
    </source>
</evidence>
<proteinExistence type="predicted"/>
<evidence type="ECO:0000313" key="1">
    <source>
        <dbReference type="EMBL" id="AKU92120.1"/>
    </source>
</evidence>